<keyword evidence="4" id="KW-1185">Reference proteome</keyword>
<dbReference type="InterPro" id="IPR011105">
    <property type="entry name" value="Cell_wall_hydrolase_SleB"/>
</dbReference>
<keyword evidence="3" id="KW-0378">Hydrolase</keyword>
<reference evidence="4" key="1">
    <citation type="submission" date="2006-01" db="EMBL/GenBank/DDBJ databases">
        <title>Complete sequence of Novosphingobium aromaticivorans DSM 12444.</title>
        <authorList>
            <consortium name="US DOE Joint Genome Institute"/>
            <person name="Copeland A."/>
            <person name="Lucas S."/>
            <person name="Lapidus A."/>
            <person name="Barry K."/>
            <person name="Detter J.C."/>
            <person name="Glavina T."/>
            <person name="Hammon N."/>
            <person name="Israni S."/>
            <person name="Pitluck S."/>
            <person name="Chain P."/>
            <person name="Malfatti S."/>
            <person name="Shin M."/>
            <person name="Vergez L."/>
            <person name="Schmutz J."/>
            <person name="Larimer F."/>
            <person name="Land M."/>
            <person name="Kyrpides N."/>
            <person name="Ivanova N."/>
            <person name="Fredrickson J."/>
            <person name="Balkwill D."/>
            <person name="Romine M.F."/>
            <person name="Richardson P."/>
        </authorList>
    </citation>
    <scope>NUCLEOTIDE SEQUENCE [LARGE SCALE GENOMIC DNA]</scope>
    <source>
        <strain evidence="4">ATCC 700278 / DSM 12444 / CCUG 56034 / CIP 105152 / NBRC 16084 / F199</strain>
    </source>
</reference>
<dbReference type="AlphaFoldDB" id="Q2G943"/>
<protein>
    <submittedName>
        <fullName evidence="3">Cell wall hydrolase, SleB</fullName>
    </submittedName>
</protein>
<dbReference type="HOGENOM" id="CLU_055986_0_0_5"/>
<sequence>MPLDHAYRPLELPPAPAGVQPCAVLAGERPRDFQARIRRRDMRSIRRALRAPSMLRQRLAGIATFGALGMVLGPIGWAQPGGIEPATAQEQVTGHERVAGLQPFERGGDSFPGSAFYWMAQDDSGLVSPAEAQSAWDDGRTEAQGAGGGVARPIMATGTTDDRWRALQCLTAAIYYEAASESDAGQRAVAQVVLNRVAHPAYPNTVCGVVYQGSERPGCQFSFACDGSLARKPMRAFWDRARRVAADALAGYVYAPIGLATHYHTTAVHPYWAPSLDFIGTIGAHRFYRWAGAAGRPAAFTARYAGGEPVAAPHPRTWTPSPSDVADPLALEKAFEEGRIATTGVVATPASMTPLAMPPQLPPKPTQSLVRPQVLPGARQDATQPPASGSGSVLPGYESASRWIAQPGS</sequence>
<dbReference type="GO" id="GO:0016787">
    <property type="term" value="F:hydrolase activity"/>
    <property type="evidence" value="ECO:0007669"/>
    <property type="project" value="UniProtKB-KW"/>
</dbReference>
<feature type="compositionally biased region" description="Pro residues" evidence="1">
    <location>
        <begin position="356"/>
        <end position="365"/>
    </location>
</feature>
<dbReference type="RefSeq" id="WP_011444844.1">
    <property type="nucleotide sequence ID" value="NC_007794.1"/>
</dbReference>
<dbReference type="KEGG" id="nar:Saro_1185"/>
<evidence type="ECO:0000313" key="4">
    <source>
        <dbReference type="Proteomes" id="UP000009134"/>
    </source>
</evidence>
<evidence type="ECO:0000313" key="3">
    <source>
        <dbReference type="EMBL" id="ABD25630.1"/>
    </source>
</evidence>
<gene>
    <name evidence="3" type="ordered locus">Saro_1185</name>
</gene>
<accession>Q2G943</accession>
<dbReference type="eggNOG" id="COG3773">
    <property type="taxonomic scope" value="Bacteria"/>
</dbReference>
<organism evidence="3 4">
    <name type="scientific">Novosphingobium aromaticivorans (strain ATCC 700278 / DSM 12444 / CCUG 56034 / CIP 105152 / NBRC 16084 / F199)</name>
    <dbReference type="NCBI Taxonomy" id="279238"/>
    <lineage>
        <taxon>Bacteria</taxon>
        <taxon>Pseudomonadati</taxon>
        <taxon>Pseudomonadota</taxon>
        <taxon>Alphaproteobacteria</taxon>
        <taxon>Sphingomonadales</taxon>
        <taxon>Sphingomonadaceae</taxon>
        <taxon>Novosphingobium</taxon>
    </lineage>
</organism>
<dbReference type="STRING" id="279238.Saro_1185"/>
<feature type="domain" description="Cell wall hydrolase SleB" evidence="2">
    <location>
        <begin position="180"/>
        <end position="288"/>
    </location>
</feature>
<name>Q2G943_NOVAD</name>
<proteinExistence type="predicted"/>
<dbReference type="Proteomes" id="UP000009134">
    <property type="component" value="Chromosome"/>
</dbReference>
<feature type="compositionally biased region" description="Polar residues" evidence="1">
    <location>
        <begin position="381"/>
        <end position="391"/>
    </location>
</feature>
<feature type="region of interest" description="Disordered" evidence="1">
    <location>
        <begin position="351"/>
        <end position="409"/>
    </location>
</feature>
<dbReference type="InterPro" id="IPR042047">
    <property type="entry name" value="SleB_dom1"/>
</dbReference>
<evidence type="ECO:0000256" key="1">
    <source>
        <dbReference type="SAM" id="MobiDB-lite"/>
    </source>
</evidence>
<evidence type="ECO:0000259" key="2">
    <source>
        <dbReference type="Pfam" id="PF07486"/>
    </source>
</evidence>
<dbReference type="Pfam" id="PF07486">
    <property type="entry name" value="Hydrolase_2"/>
    <property type="match status" value="1"/>
</dbReference>
<dbReference type="EMBL" id="CP000248">
    <property type="protein sequence ID" value="ABD25630.1"/>
    <property type="molecule type" value="Genomic_DNA"/>
</dbReference>
<dbReference type="Gene3D" id="1.10.10.2520">
    <property type="entry name" value="Cell wall hydrolase SleB, domain 1"/>
    <property type="match status" value="1"/>
</dbReference>